<dbReference type="GO" id="GO:0003700">
    <property type="term" value="F:DNA-binding transcription factor activity"/>
    <property type="evidence" value="ECO:0007669"/>
    <property type="project" value="InterPro"/>
</dbReference>
<dbReference type="RefSeq" id="WP_126520715.1">
    <property type="nucleotide sequence ID" value="NZ_RXNU01000006.1"/>
</dbReference>
<dbReference type="GO" id="GO:0006351">
    <property type="term" value="P:DNA-templated transcription"/>
    <property type="evidence" value="ECO:0007669"/>
    <property type="project" value="TreeGrafter"/>
</dbReference>
<dbReference type="SUPFAM" id="SSF53850">
    <property type="entry name" value="Periplasmic binding protein-like II"/>
    <property type="match status" value="1"/>
</dbReference>
<dbReference type="Gene3D" id="1.10.10.10">
    <property type="entry name" value="Winged helix-like DNA-binding domain superfamily/Winged helix DNA-binding domain"/>
    <property type="match status" value="1"/>
</dbReference>
<dbReference type="InterPro" id="IPR058163">
    <property type="entry name" value="LysR-type_TF_proteobact-type"/>
</dbReference>
<dbReference type="InterPro" id="IPR036388">
    <property type="entry name" value="WH-like_DNA-bd_sf"/>
</dbReference>
<dbReference type="Gene3D" id="3.40.190.290">
    <property type="match status" value="1"/>
</dbReference>
<dbReference type="AlphaFoldDB" id="A0A431WTM4"/>
<protein>
    <submittedName>
        <fullName evidence="6">LysR family transcriptional regulator</fullName>
    </submittedName>
</protein>
<dbReference type="Pfam" id="PF00126">
    <property type="entry name" value="HTH_1"/>
    <property type="match status" value="1"/>
</dbReference>
<name>A0A431WTM4_9GAMM</name>
<evidence type="ECO:0000256" key="3">
    <source>
        <dbReference type="ARBA" id="ARBA00023125"/>
    </source>
</evidence>
<evidence type="ECO:0000259" key="5">
    <source>
        <dbReference type="PROSITE" id="PS50931"/>
    </source>
</evidence>
<evidence type="ECO:0000256" key="2">
    <source>
        <dbReference type="ARBA" id="ARBA00023015"/>
    </source>
</evidence>
<dbReference type="GO" id="GO:0043565">
    <property type="term" value="F:sequence-specific DNA binding"/>
    <property type="evidence" value="ECO:0007669"/>
    <property type="project" value="TreeGrafter"/>
</dbReference>
<evidence type="ECO:0000256" key="1">
    <source>
        <dbReference type="ARBA" id="ARBA00009437"/>
    </source>
</evidence>
<evidence type="ECO:0000256" key="4">
    <source>
        <dbReference type="ARBA" id="ARBA00023163"/>
    </source>
</evidence>
<proteinExistence type="inferred from homology"/>
<dbReference type="InterPro" id="IPR036390">
    <property type="entry name" value="WH_DNA-bd_sf"/>
</dbReference>
<dbReference type="PANTHER" id="PTHR30537:SF5">
    <property type="entry name" value="HTH-TYPE TRANSCRIPTIONAL ACTIVATOR TTDR-RELATED"/>
    <property type="match status" value="1"/>
</dbReference>
<sequence length="300" mass="33933">MVNSTFGNVDDLYLFCSVVEEGSLLAASRKLHLPVSTMSRRLTALEQRLGMRLLEKHGRELVPTQTGLTAFSHLNSGMEQIELGLQALNAQSKQVEGQIRLVMPHSFYQGFVASVIEQFMRDHPKVKLNILLNQGLSAPETDRDLVITFDIKGMDGMIARPFFSAKHAFFASPEYLKQVGQITEINDLVNLEWVSLAQDTDIPIYRGDKPEDLISVKPRLVVNDINAVIQAVENGFGIASLPLRHIQKERNLIRILPDYHRGKRQSYLVYKQRTYQPKALTLLVNALIERVSEKHFAAKQ</sequence>
<organism evidence="6 7">
    <name type="scientific">Shewanella canadensis</name>
    <dbReference type="NCBI Taxonomy" id="271096"/>
    <lineage>
        <taxon>Bacteria</taxon>
        <taxon>Pseudomonadati</taxon>
        <taxon>Pseudomonadota</taxon>
        <taxon>Gammaproteobacteria</taxon>
        <taxon>Alteromonadales</taxon>
        <taxon>Shewanellaceae</taxon>
        <taxon>Shewanella</taxon>
    </lineage>
</organism>
<keyword evidence="3" id="KW-0238">DNA-binding</keyword>
<keyword evidence="4" id="KW-0804">Transcription</keyword>
<evidence type="ECO:0000313" key="6">
    <source>
        <dbReference type="EMBL" id="RTR38474.1"/>
    </source>
</evidence>
<comment type="caution">
    <text evidence="6">The sequence shown here is derived from an EMBL/GenBank/DDBJ whole genome shotgun (WGS) entry which is preliminary data.</text>
</comment>
<keyword evidence="7" id="KW-1185">Reference proteome</keyword>
<dbReference type="Proteomes" id="UP000267448">
    <property type="component" value="Unassembled WGS sequence"/>
</dbReference>
<accession>A0A431WTM4</accession>
<keyword evidence="2" id="KW-0805">Transcription regulation</keyword>
<dbReference type="Pfam" id="PF03466">
    <property type="entry name" value="LysR_substrate"/>
    <property type="match status" value="1"/>
</dbReference>
<dbReference type="PANTHER" id="PTHR30537">
    <property type="entry name" value="HTH-TYPE TRANSCRIPTIONAL REGULATOR"/>
    <property type="match status" value="1"/>
</dbReference>
<feature type="domain" description="HTH lysR-type" evidence="5">
    <location>
        <begin position="8"/>
        <end position="64"/>
    </location>
</feature>
<dbReference type="InterPro" id="IPR005119">
    <property type="entry name" value="LysR_subst-bd"/>
</dbReference>
<dbReference type="EMBL" id="RXNU01000006">
    <property type="protein sequence ID" value="RTR38474.1"/>
    <property type="molecule type" value="Genomic_DNA"/>
</dbReference>
<dbReference type="PROSITE" id="PS50931">
    <property type="entry name" value="HTH_LYSR"/>
    <property type="match status" value="1"/>
</dbReference>
<dbReference type="InterPro" id="IPR000847">
    <property type="entry name" value="LysR_HTH_N"/>
</dbReference>
<comment type="similarity">
    <text evidence="1">Belongs to the LysR transcriptional regulatory family.</text>
</comment>
<gene>
    <name evidence="6" type="ORF">EKG38_13240</name>
</gene>
<dbReference type="OrthoDB" id="9786526at2"/>
<reference evidence="6 7" key="1">
    <citation type="submission" date="2018-12" db="EMBL/GenBank/DDBJ databases">
        <authorList>
            <person name="Yu L."/>
        </authorList>
    </citation>
    <scope>NUCLEOTIDE SEQUENCE [LARGE SCALE GENOMIC DNA]</scope>
    <source>
        <strain evidence="6 7">HAW-EB2</strain>
    </source>
</reference>
<dbReference type="SUPFAM" id="SSF46785">
    <property type="entry name" value="Winged helix' DNA-binding domain"/>
    <property type="match status" value="1"/>
</dbReference>
<evidence type="ECO:0000313" key="7">
    <source>
        <dbReference type="Proteomes" id="UP000267448"/>
    </source>
</evidence>